<evidence type="ECO:0000313" key="3">
    <source>
        <dbReference type="EMBL" id="MBM6661088.1"/>
    </source>
</evidence>
<name>A0A939B1F1_9BACT</name>
<evidence type="ECO:0000313" key="4">
    <source>
        <dbReference type="Proteomes" id="UP000764045"/>
    </source>
</evidence>
<gene>
    <name evidence="3" type="ORF">H6B30_04850</name>
</gene>
<keyword evidence="3" id="KW-0482">Metalloprotease</keyword>
<proteinExistence type="predicted"/>
<sequence length="599" mass="65493">MTLASMALLFSSVRVGAVPAQSVWRTFTQSDGTTITVRLCGDENMHYYLTEDGVPLLRDANGDFCYADALGFSLKSSGVVAHEQARRSPQERRQVSSLASVEAVAKRSARAAYVAKRRASSRTATRALADGSEHRGLVVMMEFPDKRFYDADANGVWGDILNKEGFNDFGANGSVSDYFADQSAGLFNLKFDIIGPVMAKHNRNYYGADYSGTSRDSIGMIDIHVGELVVEACDAAKAAGVNFRDYDWDGDGEVDQVFVLYAGGGQASTGNPTSFIWPHEYYVSAYRQWPDGYEVDGVKIDTYACGCELYGIETYNRGELSGLGTFCHEFSHCLGLPDFYNTTGGDDMLGDWDLLSSGCYNANGWCPPNYTIHEKELSGWAQAVELTEPTTVTGLLPMSDGGTAYKVRNDCYGDVDEYYLLENRRKTGWDAYVPGNGLIVMHVDYDADKWYYNSVNDDEDHFGVAIIPASGIYDPNSSRVTYPYNRRDSLTDNSRPAATVFNTNVRGTKFMGKPITHIKRDDASGEVSFDFMGGAYNSGIVTVETATDGLLEGNPATVFDASGRCVARVDAYDGLPGMLPAGVYMVKSSNGTTIKVIKQ</sequence>
<dbReference type="Pfam" id="PF05547">
    <property type="entry name" value="Peptidase_M6"/>
    <property type="match status" value="1"/>
</dbReference>
<evidence type="ECO:0000259" key="2">
    <source>
        <dbReference type="Pfam" id="PF05547"/>
    </source>
</evidence>
<keyword evidence="1" id="KW-0732">Signal</keyword>
<feature type="domain" description="Peptidase M6-like" evidence="2">
    <location>
        <begin position="173"/>
        <end position="363"/>
    </location>
</feature>
<dbReference type="Proteomes" id="UP000764045">
    <property type="component" value="Unassembled WGS sequence"/>
</dbReference>
<reference evidence="3 4" key="1">
    <citation type="journal article" date="2021" name="Sci. Rep.">
        <title>The distribution of antibiotic resistance genes in chicken gut microbiota commensals.</title>
        <authorList>
            <person name="Juricova H."/>
            <person name="Matiasovicova J."/>
            <person name="Kubasova T."/>
            <person name="Cejkova D."/>
            <person name="Rychlik I."/>
        </authorList>
    </citation>
    <scope>NUCLEOTIDE SEQUENCE [LARGE SCALE GENOMIC DNA]</scope>
    <source>
        <strain evidence="3 4">An819</strain>
    </source>
</reference>
<dbReference type="PANTHER" id="PTHR41775">
    <property type="entry name" value="SECRETED PROTEIN-RELATED"/>
    <property type="match status" value="1"/>
</dbReference>
<dbReference type="GO" id="GO:0006508">
    <property type="term" value="P:proteolysis"/>
    <property type="evidence" value="ECO:0007669"/>
    <property type="project" value="InterPro"/>
</dbReference>
<dbReference type="SUPFAM" id="SSF55486">
    <property type="entry name" value="Metalloproteases ('zincins'), catalytic domain"/>
    <property type="match status" value="1"/>
</dbReference>
<comment type="caution">
    <text evidence="3">The sequence shown here is derived from an EMBL/GenBank/DDBJ whole genome shotgun (WGS) entry which is preliminary data.</text>
</comment>
<evidence type="ECO:0000256" key="1">
    <source>
        <dbReference type="SAM" id="SignalP"/>
    </source>
</evidence>
<dbReference type="NCBIfam" id="TIGR03296">
    <property type="entry name" value="M6dom_TIGR03296"/>
    <property type="match status" value="1"/>
</dbReference>
<dbReference type="RefSeq" id="WP_205108475.1">
    <property type="nucleotide sequence ID" value="NZ_JACJJL010000006.1"/>
</dbReference>
<feature type="chain" id="PRO_5037992477" evidence="1">
    <location>
        <begin position="18"/>
        <end position="599"/>
    </location>
</feature>
<dbReference type="PANTHER" id="PTHR41775:SF1">
    <property type="entry name" value="PEPTIDASE M6-LIKE DOMAIN-CONTAINING PROTEIN"/>
    <property type="match status" value="1"/>
</dbReference>
<dbReference type="EMBL" id="JACJJL010000006">
    <property type="protein sequence ID" value="MBM6661088.1"/>
    <property type="molecule type" value="Genomic_DNA"/>
</dbReference>
<dbReference type="InterPro" id="IPR008757">
    <property type="entry name" value="Peptidase_M6-like_domain"/>
</dbReference>
<keyword evidence="3" id="KW-0378">Hydrolase</keyword>
<dbReference type="GO" id="GO:0008237">
    <property type="term" value="F:metallopeptidase activity"/>
    <property type="evidence" value="ECO:0007669"/>
    <property type="project" value="UniProtKB-KW"/>
</dbReference>
<organism evidence="3 4">
    <name type="scientific">Marseilla massiliensis</name>
    <dbReference type="NCBI Taxonomy" id="1841864"/>
    <lineage>
        <taxon>Bacteria</taxon>
        <taxon>Pseudomonadati</taxon>
        <taxon>Bacteroidota</taxon>
        <taxon>Bacteroidia</taxon>
        <taxon>Bacteroidales</taxon>
        <taxon>Prevotellaceae</taxon>
        <taxon>Marseilla</taxon>
    </lineage>
</organism>
<keyword evidence="3" id="KW-0645">Protease</keyword>
<keyword evidence="4" id="KW-1185">Reference proteome</keyword>
<protein>
    <submittedName>
        <fullName evidence="3">M6 family metalloprotease domain-containing protein</fullName>
    </submittedName>
</protein>
<dbReference type="AlphaFoldDB" id="A0A939B1F1"/>
<feature type="signal peptide" evidence="1">
    <location>
        <begin position="1"/>
        <end position="17"/>
    </location>
</feature>
<accession>A0A939B1F1</accession>